<accession>C8ZEZ9</accession>
<organism evidence="2 3">
    <name type="scientific">Saccharomyces cerevisiae (strain Lalvin EC1118 / Prise de mousse)</name>
    <name type="common">Baker's yeast</name>
    <dbReference type="NCBI Taxonomy" id="643680"/>
    <lineage>
        <taxon>Eukaryota</taxon>
        <taxon>Fungi</taxon>
        <taxon>Dikarya</taxon>
        <taxon>Ascomycota</taxon>
        <taxon>Saccharomycotina</taxon>
        <taxon>Saccharomycetes</taxon>
        <taxon>Saccharomycetales</taxon>
        <taxon>Saccharomycetaceae</taxon>
        <taxon>Saccharomyces</taxon>
    </lineage>
</organism>
<feature type="transmembrane region" description="Helical" evidence="1">
    <location>
        <begin position="55"/>
        <end position="73"/>
    </location>
</feature>
<evidence type="ECO:0000313" key="3">
    <source>
        <dbReference type="Proteomes" id="UP000000286"/>
    </source>
</evidence>
<dbReference type="HOGENOM" id="CLU_2689706_0_0_1"/>
<dbReference type="Proteomes" id="UP000000286">
    <property type="component" value="Chromosome XIII"/>
</dbReference>
<dbReference type="AlphaFoldDB" id="C8ZEZ9"/>
<dbReference type="EMBL" id="FN393082">
    <property type="protein sequence ID" value="CAY81965.1"/>
    <property type="molecule type" value="Genomic_DNA"/>
</dbReference>
<evidence type="ECO:0000256" key="1">
    <source>
        <dbReference type="SAM" id="Phobius"/>
    </source>
</evidence>
<reference evidence="2 3" key="1">
    <citation type="journal article" date="2009" name="Proc. Natl. Acad. Sci. U.S.A.">
        <title>Eukaryote-to-eukaryote gene transfer events revealed by the genome sequence of the wine yeast Saccharomyces cerevisiae EC1118.</title>
        <authorList>
            <person name="Novo M."/>
            <person name="Bigey F."/>
            <person name="Beyne E."/>
            <person name="Galeote V."/>
            <person name="Gavory F."/>
            <person name="Mallet S."/>
            <person name="Cambot B."/>
            <person name="Legras J.L."/>
            <person name="Wincker P."/>
            <person name="Casaregola S."/>
            <person name="Dequin S."/>
        </authorList>
    </citation>
    <scope>NUCLEOTIDE SEQUENCE [LARGE SCALE GENOMIC DNA]</scope>
    <source>
        <strain evidence="3">Lalvin EC1118 / Prise de mousse</strain>
    </source>
</reference>
<keyword evidence="1" id="KW-1133">Transmembrane helix</keyword>
<keyword evidence="1" id="KW-0812">Transmembrane</keyword>
<keyword evidence="1" id="KW-0472">Membrane</keyword>
<proteinExistence type="predicted"/>
<name>C8ZEZ9_YEAS8</name>
<protein>
    <submittedName>
        <fullName evidence="2">EC1118_1M3_3224p</fullName>
    </submittedName>
</protein>
<sequence>MHNLHCLAMLIPLNISRHPFSATRLFINWSKCQLSQRMILLILIFATFQRQRDLIIPRFLLLIYSVIQCLFLHS</sequence>
<gene>
    <name evidence="2" type="ORF">EC1118_1M3_3224g</name>
</gene>
<evidence type="ECO:0000313" key="2">
    <source>
        <dbReference type="EMBL" id="CAY81965.1"/>
    </source>
</evidence>